<evidence type="ECO:0000256" key="8">
    <source>
        <dbReference type="ARBA" id="ARBA00023211"/>
    </source>
</evidence>
<dbReference type="EC" id="3.6.1.73" evidence="9"/>
<evidence type="ECO:0000256" key="3">
    <source>
        <dbReference type="ARBA" id="ARBA00022723"/>
    </source>
</evidence>
<dbReference type="EMBL" id="CP006867">
    <property type="protein sequence ID" value="ALU11584.1"/>
    <property type="molecule type" value="Genomic_DNA"/>
</dbReference>
<dbReference type="KEGG" id="iis:EYM_02785"/>
<dbReference type="Pfam" id="PF01931">
    <property type="entry name" value="NTPase_I-T"/>
    <property type="match status" value="1"/>
</dbReference>
<evidence type="ECO:0000256" key="7">
    <source>
        <dbReference type="ARBA" id="ARBA00023080"/>
    </source>
</evidence>
<keyword evidence="3" id="KW-0479">Metal-binding</keyword>
<dbReference type="InterPro" id="IPR029001">
    <property type="entry name" value="ITPase-like_fam"/>
</dbReference>
<dbReference type="GO" id="GO:0009117">
    <property type="term" value="P:nucleotide metabolic process"/>
    <property type="evidence" value="ECO:0007669"/>
    <property type="project" value="UniProtKB-KW"/>
</dbReference>
<keyword evidence="8" id="KW-0464">Manganese</keyword>
<reference evidence="13 14" key="1">
    <citation type="submission" date="2013-11" db="EMBL/GenBank/DDBJ databases">
        <title>Comparative genomics of Ignicoccus.</title>
        <authorList>
            <person name="Podar M."/>
        </authorList>
    </citation>
    <scope>NUCLEOTIDE SEQUENCE [LARGE SCALE GENOMIC DNA]</scope>
    <source>
        <strain evidence="13 14">DSM 13165</strain>
    </source>
</reference>
<dbReference type="GO" id="GO:0103023">
    <property type="term" value="F:ITPase activity"/>
    <property type="evidence" value="ECO:0007669"/>
    <property type="project" value="UniProtKB-EC"/>
</dbReference>
<evidence type="ECO:0000256" key="6">
    <source>
        <dbReference type="ARBA" id="ARBA00022842"/>
    </source>
</evidence>
<evidence type="ECO:0000313" key="13">
    <source>
        <dbReference type="EMBL" id="ALU11584.1"/>
    </source>
</evidence>
<comment type="cofactor">
    <cofactor evidence="2">
        <name>Mg(2+)</name>
        <dbReference type="ChEBI" id="CHEBI:18420"/>
    </cofactor>
</comment>
<evidence type="ECO:0000259" key="12">
    <source>
        <dbReference type="Pfam" id="PF01931"/>
    </source>
</evidence>
<evidence type="ECO:0000256" key="2">
    <source>
        <dbReference type="ARBA" id="ARBA00001946"/>
    </source>
</evidence>
<dbReference type="Gene3D" id="3.90.950.10">
    <property type="match status" value="1"/>
</dbReference>
<proteinExistence type="predicted"/>
<dbReference type="GO" id="GO:0006772">
    <property type="term" value="P:thiamine metabolic process"/>
    <property type="evidence" value="ECO:0007669"/>
    <property type="project" value="TreeGrafter"/>
</dbReference>
<dbReference type="PANTHER" id="PTHR34699:SF2">
    <property type="entry name" value="NON-CANONICAL PURINE NTP PHOSPHATASE_PRRC1 DOMAIN-CONTAINING PROTEIN"/>
    <property type="match status" value="1"/>
</dbReference>
<dbReference type="GO" id="GO:0000166">
    <property type="term" value="F:nucleotide binding"/>
    <property type="evidence" value="ECO:0007669"/>
    <property type="project" value="UniProtKB-KW"/>
</dbReference>
<protein>
    <recommendedName>
        <fullName evidence="9">inosine/xanthosine triphosphatase</fullName>
        <ecNumber evidence="9">3.6.1.73</ecNumber>
    </recommendedName>
</protein>
<name>A0A0U3FQ11_9CREN</name>
<sequence>MGAEVMKVAVGSLNEVKLNAVSKALQEMGIDAIVIPVDVESGVHEIPLNDEIFEGARNRALSAKKRVPADLYIGLESGLVKMYGKTFMVSVAAVLKGESIHYGLSPGFEIPERWAVKIERDRSSFFEFMEEKGGRDLGKRGGLVSVLTSNVITRTEFCKLAVIMAVSKALNEKW</sequence>
<feature type="domain" description="Non-canonical purine NTP phosphatase/PRRC1" evidence="12">
    <location>
        <begin position="11"/>
        <end position="168"/>
    </location>
</feature>
<dbReference type="AlphaFoldDB" id="A0A0U3FQ11"/>
<comment type="cofactor">
    <cofactor evidence="1">
        <name>Mn(2+)</name>
        <dbReference type="ChEBI" id="CHEBI:29035"/>
    </cofactor>
</comment>
<evidence type="ECO:0000256" key="4">
    <source>
        <dbReference type="ARBA" id="ARBA00022741"/>
    </source>
</evidence>
<keyword evidence="7" id="KW-0546">Nucleotide metabolism</keyword>
<organism evidence="13 14">
    <name type="scientific">Ignicoccus islandicus DSM 13165</name>
    <dbReference type="NCBI Taxonomy" id="940295"/>
    <lineage>
        <taxon>Archaea</taxon>
        <taxon>Thermoproteota</taxon>
        <taxon>Thermoprotei</taxon>
        <taxon>Desulfurococcales</taxon>
        <taxon>Desulfurococcaceae</taxon>
        <taxon>Ignicoccus</taxon>
    </lineage>
</organism>
<keyword evidence="6" id="KW-0460">Magnesium</keyword>
<evidence type="ECO:0000256" key="1">
    <source>
        <dbReference type="ARBA" id="ARBA00001936"/>
    </source>
</evidence>
<dbReference type="Proteomes" id="UP000060778">
    <property type="component" value="Chromosome"/>
</dbReference>
<comment type="catalytic activity">
    <reaction evidence="10">
        <text>ITP + H2O = IDP + phosphate + H(+)</text>
        <dbReference type="Rhea" id="RHEA:28330"/>
        <dbReference type="ChEBI" id="CHEBI:15377"/>
        <dbReference type="ChEBI" id="CHEBI:15378"/>
        <dbReference type="ChEBI" id="CHEBI:43474"/>
        <dbReference type="ChEBI" id="CHEBI:58280"/>
        <dbReference type="ChEBI" id="CHEBI:61402"/>
        <dbReference type="EC" id="3.6.1.73"/>
    </reaction>
</comment>
<keyword evidence="14" id="KW-1185">Reference proteome</keyword>
<dbReference type="SUPFAM" id="SSF52972">
    <property type="entry name" value="ITPase-like"/>
    <property type="match status" value="1"/>
</dbReference>
<evidence type="ECO:0000256" key="10">
    <source>
        <dbReference type="ARBA" id="ARBA00048174"/>
    </source>
</evidence>
<dbReference type="GO" id="GO:0046872">
    <property type="term" value="F:metal ion binding"/>
    <property type="evidence" value="ECO:0007669"/>
    <property type="project" value="UniProtKB-KW"/>
</dbReference>
<gene>
    <name evidence="13" type="ORF">EYM_02785</name>
</gene>
<evidence type="ECO:0000256" key="9">
    <source>
        <dbReference type="ARBA" id="ARBA00038901"/>
    </source>
</evidence>
<evidence type="ECO:0000256" key="11">
    <source>
        <dbReference type="ARBA" id="ARBA00048781"/>
    </source>
</evidence>
<comment type="catalytic activity">
    <reaction evidence="11">
        <text>XTP + H2O = XDP + phosphate + H(+)</text>
        <dbReference type="Rhea" id="RHEA:28406"/>
        <dbReference type="ChEBI" id="CHEBI:15377"/>
        <dbReference type="ChEBI" id="CHEBI:15378"/>
        <dbReference type="ChEBI" id="CHEBI:43474"/>
        <dbReference type="ChEBI" id="CHEBI:59884"/>
        <dbReference type="ChEBI" id="CHEBI:61314"/>
        <dbReference type="EC" id="3.6.1.73"/>
    </reaction>
</comment>
<keyword evidence="5" id="KW-0378">Hydrolase</keyword>
<evidence type="ECO:0000313" key="14">
    <source>
        <dbReference type="Proteomes" id="UP000060778"/>
    </source>
</evidence>
<accession>A0A0U3FQ11</accession>
<dbReference type="InterPro" id="IPR026533">
    <property type="entry name" value="NTPase/PRRC1"/>
</dbReference>
<dbReference type="STRING" id="940295.EYM_02785"/>
<dbReference type="PANTHER" id="PTHR34699">
    <property type="match status" value="1"/>
</dbReference>
<keyword evidence="4" id="KW-0547">Nucleotide-binding</keyword>
<evidence type="ECO:0000256" key="5">
    <source>
        <dbReference type="ARBA" id="ARBA00022801"/>
    </source>
</evidence>
<dbReference type="InterPro" id="IPR050299">
    <property type="entry name" value="YjjX_NTPase"/>
</dbReference>